<organism evidence="1 2">
    <name type="scientific">Naganishia adeliensis</name>
    <dbReference type="NCBI Taxonomy" id="92952"/>
    <lineage>
        <taxon>Eukaryota</taxon>
        <taxon>Fungi</taxon>
        <taxon>Dikarya</taxon>
        <taxon>Basidiomycota</taxon>
        <taxon>Agaricomycotina</taxon>
        <taxon>Tremellomycetes</taxon>
        <taxon>Filobasidiales</taxon>
        <taxon>Filobasidiaceae</taxon>
        <taxon>Naganishia</taxon>
    </lineage>
</organism>
<keyword evidence="2" id="KW-1185">Reference proteome</keyword>
<accession>A0ACC2WS27</accession>
<dbReference type="EMBL" id="JASBWS010000010">
    <property type="protein sequence ID" value="KAJ9114110.1"/>
    <property type="molecule type" value="Genomic_DNA"/>
</dbReference>
<gene>
    <name evidence="1" type="ORF">QFC20_001626</name>
</gene>
<proteinExistence type="predicted"/>
<name>A0ACC2WS27_9TREE</name>
<protein>
    <submittedName>
        <fullName evidence="1">Uncharacterized protein</fullName>
    </submittedName>
</protein>
<sequence>MDSNVSGSKRAREDDAGSGPANRVISTAKRRRQADSIKPPKYPHLKDVFDYPEVFLNILSFLPAQDLVQFERVSRYWKRICNDQWLWKRIYLDWKLLTKIGTNWATGTAAQYSLSPSPSPSPATLQHAQADSSTPTKASRSGSRSGRGAVVEQVHSRAAVSSGQELQAPSGGRHLLELSPSFIFVAYPNSPLLHVHSSSQPNITATPGNVEEANMQIAPLALIPPPPGWSSPSRPDYITCVKVDSHDPTSPSDSSPRGAVRLVVFYQSGGFVVLSVKSDSLPLSASSSGARSRVTWSRLVVYTPSDVPRRSRRSGYSRQRGDPTVVCEFRSPVLIGCTERFYISVWRLPDLGAVGAHKNEGATGAMPESPVLLQTLHSPVSFHPAALRLQLLEEDGMDAHDDDEEDYGTGARKPSGPVRQSYRASLAYSVPLYPERWTLAIQDIDITIPLSNTDADHGSVECGECFHVGRSTTLGNKTMARRWPLVPRSEIVGVKGDRAIGIGLGEKCCVLAGSDNQIQVYEIPDRDQTGWDRFHEQSIDGSTRLHHPGARGFAHTASVARREIKHVQTLLAHASAITAIALDQGRCVSAGNDGRILVWQVDRAADVLPSDGAGDGGQAEPVDPADSLGGWVNVPSLRSDSTSGTSEFSPQPKWNHVEVRTPQRSKVSKDTSGSDIKEHPATTSPLSKRSTFPSLLTNSSLHQQILPIPPVTHPLSLASAAREYLVGDPAAAMGFAESREYESDRARRVVEKLAFNDDRIVGLVRDRRVTPADGSRVGVVDGVIKVWTFDA</sequence>
<dbReference type="Proteomes" id="UP001230649">
    <property type="component" value="Unassembled WGS sequence"/>
</dbReference>
<evidence type="ECO:0000313" key="1">
    <source>
        <dbReference type="EMBL" id="KAJ9114110.1"/>
    </source>
</evidence>
<evidence type="ECO:0000313" key="2">
    <source>
        <dbReference type="Proteomes" id="UP001230649"/>
    </source>
</evidence>
<comment type="caution">
    <text evidence="1">The sequence shown here is derived from an EMBL/GenBank/DDBJ whole genome shotgun (WGS) entry which is preliminary data.</text>
</comment>
<reference evidence="1" key="1">
    <citation type="submission" date="2023-04" db="EMBL/GenBank/DDBJ databases">
        <title>Draft Genome sequencing of Naganishia species isolated from polar environments using Oxford Nanopore Technology.</title>
        <authorList>
            <person name="Leo P."/>
            <person name="Venkateswaran K."/>
        </authorList>
    </citation>
    <scope>NUCLEOTIDE SEQUENCE</scope>
    <source>
        <strain evidence="1">MNA-CCFEE 5262</strain>
    </source>
</reference>